<dbReference type="OrthoDB" id="271119at2759"/>
<dbReference type="eggNOG" id="ENOG502S6MJ">
    <property type="taxonomic scope" value="Eukaryota"/>
</dbReference>
<keyword evidence="2" id="KW-1185">Reference proteome</keyword>
<evidence type="ECO:0000313" key="2">
    <source>
        <dbReference type="Proteomes" id="UP000063063"/>
    </source>
</evidence>
<accession>A0A088RSA0</accession>
<evidence type="ECO:0000313" key="1">
    <source>
        <dbReference type="EMBL" id="AIN98760.1"/>
    </source>
</evidence>
<dbReference type="RefSeq" id="XP_010699467.1">
    <property type="nucleotide sequence ID" value="XM_010701165.1"/>
</dbReference>
<dbReference type="VEuPathDB" id="TriTrypDB:LPAL13_240022100"/>
<protein>
    <submittedName>
        <fullName evidence="1">Uncharacterized protein</fullName>
    </submittedName>
</protein>
<dbReference type="GeneID" id="22575536"/>
<organism evidence="1 2">
    <name type="scientific">Leishmania panamensis</name>
    <dbReference type="NCBI Taxonomy" id="5679"/>
    <lineage>
        <taxon>Eukaryota</taxon>
        <taxon>Discoba</taxon>
        <taxon>Euglenozoa</taxon>
        <taxon>Kinetoplastea</taxon>
        <taxon>Metakinetoplastina</taxon>
        <taxon>Trypanosomatida</taxon>
        <taxon>Trypanosomatidae</taxon>
        <taxon>Leishmaniinae</taxon>
        <taxon>Leishmania</taxon>
        <taxon>Leishmania guyanensis species complex</taxon>
    </lineage>
</organism>
<name>A0A088RSA0_LEIPA</name>
<dbReference type="AlphaFoldDB" id="A0A088RSA0"/>
<dbReference type="VEuPathDB" id="TriTrypDB:LPMP_241270"/>
<dbReference type="PANTHER" id="PTHR34035">
    <property type="entry name" value="TESTIS-EXPRESSED PROTEIN 47"/>
    <property type="match status" value="1"/>
</dbReference>
<dbReference type="PANTHER" id="PTHR34035:SF1">
    <property type="entry name" value="TESTIS-EXPRESSED PROTEIN 47"/>
    <property type="match status" value="1"/>
</dbReference>
<gene>
    <name evidence="1" type="ORF">LPMP_241270</name>
</gene>
<dbReference type="Proteomes" id="UP000063063">
    <property type="component" value="Chromosome 24"/>
</dbReference>
<dbReference type="InterPro" id="IPR055308">
    <property type="entry name" value="TEX47-like"/>
</dbReference>
<proteinExistence type="predicted"/>
<sequence length="254" mass="28557">MPPRKVDTQVSAVEKISERQSVLDVVLAKIDAKQYDTAYPFQLRVLLCGKKKRSSFDDAWERLAAEVKVQCDKANPFSENSQSSQLGSLIMDYGEYFMQVVEGSERYVFRFAEEMKSVAHVETSSVRILFLDDDVPNTICSGITLIDKVPPSSLTVNLADKSIDEVAQGVTHDLSSILELASQASSQIGRRKSVFTENAKVNCPKLFPKVEMLEAYIKSDSFFTLDEFVDTFCKPAHLVRDEEINHPVTDPLKY</sequence>
<dbReference type="KEGG" id="lpan:LPMP_241270"/>
<reference evidence="1 2" key="1">
    <citation type="journal article" date="2015" name="Sci. Rep.">
        <title>The genome of Leishmania panamensis: insights into genomics of the L. (Viannia) subgenus.</title>
        <authorList>
            <person name="Llanes A."/>
            <person name="Restrepo C.M."/>
            <person name="Vecchio G.D."/>
            <person name="Anguizola F.J."/>
            <person name="Lleonart R."/>
        </authorList>
    </citation>
    <scope>NUCLEOTIDE SEQUENCE [LARGE SCALE GENOMIC DNA]</scope>
    <source>
        <strain evidence="1 2">MHOM/PA/94/PSC-1</strain>
    </source>
</reference>
<dbReference type="Pfam" id="PF24787">
    <property type="entry name" value="TEX47"/>
    <property type="match status" value="1"/>
</dbReference>
<dbReference type="EMBL" id="CP009393">
    <property type="protein sequence ID" value="AIN98760.1"/>
    <property type="molecule type" value="Genomic_DNA"/>
</dbReference>